<proteinExistence type="inferred from homology"/>
<keyword evidence="3" id="KW-0808">Transferase</keyword>
<dbReference type="PANTHER" id="PTHR23088:SF27">
    <property type="entry name" value="DEAMINATED GLUTATHIONE AMIDASE"/>
    <property type="match status" value="1"/>
</dbReference>
<dbReference type="Pfam" id="PF00795">
    <property type="entry name" value="CN_hydrolase"/>
    <property type="match status" value="1"/>
</dbReference>
<sequence>MRVSAIQLAYTDREDQSARIRRAAALAASQHEADLIVLPELWSAGAFDYRAWGTRAESVATGPTIAAMAAIARETGAYIHAGSILEATDEAQARLAAAGGDITALGEIPDSQRGLYNTSVLLDPTGEVVAAYRKIHRFGFGSGEPTLLDAGEDIVTCPITVDGREVTLGLATCYDLRFPEMFRALVDAGTEVVVVPAAWPAARVDHWSLFARARAAEDFTALIACNTAGYHARTQMGGRSVMVDAAGVALAEAGPDATILSARIDIDAIAQRRESFPALADRRLS</sequence>
<evidence type="ECO:0000313" key="3">
    <source>
        <dbReference type="EMBL" id="PMB97685.1"/>
    </source>
</evidence>
<evidence type="ECO:0000313" key="4">
    <source>
        <dbReference type="Proteomes" id="UP000235703"/>
    </source>
</evidence>
<dbReference type="OrthoDB" id="9811121at2"/>
<dbReference type="EMBL" id="PNFZ01000005">
    <property type="protein sequence ID" value="PMB97685.1"/>
    <property type="molecule type" value="Genomic_DNA"/>
</dbReference>
<keyword evidence="3" id="KW-0012">Acyltransferase</keyword>
<comment type="similarity">
    <text evidence="1">Belongs to the carbon-nitrogen hydrolase superfamily. NIT1/NIT2 family.</text>
</comment>
<evidence type="ECO:0000256" key="1">
    <source>
        <dbReference type="ARBA" id="ARBA00010613"/>
    </source>
</evidence>
<gene>
    <name evidence="3" type="ORF">CJ198_09790</name>
</gene>
<dbReference type="AlphaFoldDB" id="A0A2N6PG74"/>
<protein>
    <submittedName>
        <fullName evidence="3">Apolipoprotein acyltransferase</fullName>
    </submittedName>
</protein>
<dbReference type="InterPro" id="IPR003010">
    <property type="entry name" value="C-N_Hydrolase"/>
</dbReference>
<dbReference type="SUPFAM" id="SSF56317">
    <property type="entry name" value="Carbon-nitrogen hydrolase"/>
    <property type="match status" value="1"/>
</dbReference>
<feature type="domain" description="CN hydrolase" evidence="2">
    <location>
        <begin position="1"/>
        <end position="266"/>
    </location>
</feature>
<keyword evidence="3" id="KW-0449">Lipoprotein</keyword>
<dbReference type="Proteomes" id="UP000235703">
    <property type="component" value="Unassembled WGS sequence"/>
</dbReference>
<dbReference type="RefSeq" id="WP_102162441.1">
    <property type="nucleotide sequence ID" value="NZ_PNFZ01000005.1"/>
</dbReference>
<accession>A0A2N6PG74</accession>
<keyword evidence="4" id="KW-1185">Reference proteome</keyword>
<comment type="caution">
    <text evidence="3">The sequence shown here is derived from an EMBL/GenBank/DDBJ whole genome shotgun (WGS) entry which is preliminary data.</text>
</comment>
<dbReference type="Gene3D" id="3.60.110.10">
    <property type="entry name" value="Carbon-nitrogen hydrolase"/>
    <property type="match status" value="1"/>
</dbReference>
<evidence type="ECO:0000259" key="2">
    <source>
        <dbReference type="PROSITE" id="PS50263"/>
    </source>
</evidence>
<name>A0A2N6PG74_9MICO</name>
<organism evidence="3 4">
    <name type="scientific">Brevibacterium luteolum</name>
    <dbReference type="NCBI Taxonomy" id="199591"/>
    <lineage>
        <taxon>Bacteria</taxon>
        <taxon>Bacillati</taxon>
        <taxon>Actinomycetota</taxon>
        <taxon>Actinomycetes</taxon>
        <taxon>Micrococcales</taxon>
        <taxon>Brevibacteriaceae</taxon>
        <taxon>Brevibacterium</taxon>
    </lineage>
</organism>
<dbReference type="GO" id="GO:0016746">
    <property type="term" value="F:acyltransferase activity"/>
    <property type="evidence" value="ECO:0007669"/>
    <property type="project" value="UniProtKB-KW"/>
</dbReference>
<reference evidence="3 4" key="1">
    <citation type="submission" date="2017-09" db="EMBL/GenBank/DDBJ databases">
        <title>Bacterial strain isolated from the female urinary microbiota.</title>
        <authorList>
            <person name="Thomas-White K."/>
            <person name="Kumar N."/>
            <person name="Forster S."/>
            <person name="Putonti C."/>
            <person name="Lawley T."/>
            <person name="Wolfe A.J."/>
        </authorList>
    </citation>
    <scope>NUCLEOTIDE SEQUENCE [LARGE SCALE GENOMIC DNA]</scope>
    <source>
        <strain evidence="3 4">UMB0680</strain>
    </source>
</reference>
<dbReference type="PROSITE" id="PS50263">
    <property type="entry name" value="CN_HYDROLASE"/>
    <property type="match status" value="1"/>
</dbReference>
<dbReference type="InterPro" id="IPR001110">
    <property type="entry name" value="UPF0012_CS"/>
</dbReference>
<dbReference type="PROSITE" id="PS01227">
    <property type="entry name" value="UPF0012"/>
    <property type="match status" value="1"/>
</dbReference>
<dbReference type="PANTHER" id="PTHR23088">
    <property type="entry name" value="NITRILASE-RELATED"/>
    <property type="match status" value="1"/>
</dbReference>
<dbReference type="InterPro" id="IPR036526">
    <property type="entry name" value="C-N_Hydrolase_sf"/>
</dbReference>